<feature type="domain" description="Phage tail protein C-terminal" evidence="1">
    <location>
        <begin position="2"/>
        <end position="76"/>
    </location>
</feature>
<reference evidence="2 3" key="1">
    <citation type="journal article" date="2017" name="Nat. Microbiol.">
        <title>Natural product diversity associated with the nematode symbionts Photorhabdus and Xenorhabdus.</title>
        <authorList>
            <person name="Tobias N.J."/>
            <person name="Wolff H."/>
            <person name="Djahanschiri B."/>
            <person name="Grundmann F."/>
            <person name="Kronenwerth M."/>
            <person name="Shi Y.M."/>
            <person name="Simonyi S."/>
            <person name="Grun P."/>
            <person name="Shapiro-Ilan D."/>
            <person name="Pidot S.J."/>
            <person name="Stinear T.P."/>
            <person name="Ebersberger I."/>
            <person name="Bode H.B."/>
        </authorList>
    </citation>
    <scope>NUCLEOTIDE SEQUENCE [LARGE SCALE GENOMIC DNA]</scope>
    <source>
        <strain evidence="2 3">DSM 17907</strain>
    </source>
</reference>
<dbReference type="EMBL" id="NJCX01000001">
    <property type="protein sequence ID" value="PHM75122.1"/>
    <property type="molecule type" value="Genomic_DNA"/>
</dbReference>
<protein>
    <recommendedName>
        <fullName evidence="1">Phage tail protein C-terminal domain-containing protein</fullName>
    </recommendedName>
</protein>
<sequence length="89" mass="9960">MSKLGIGHYQISGVLGYNADGAWGVHGGISVPRDSNGNELVYVEDTILPDGAIELKITHRQNTHMPARLQNRRIKSVDEQTYYTDDELY</sequence>
<organism evidence="2 3">
    <name type="scientific">Xenorhabdus kozodoii</name>
    <dbReference type="NCBI Taxonomy" id="351676"/>
    <lineage>
        <taxon>Bacteria</taxon>
        <taxon>Pseudomonadati</taxon>
        <taxon>Pseudomonadota</taxon>
        <taxon>Gammaproteobacteria</taxon>
        <taxon>Enterobacterales</taxon>
        <taxon>Morganellaceae</taxon>
        <taxon>Xenorhabdus</taxon>
    </lineage>
</organism>
<evidence type="ECO:0000313" key="3">
    <source>
        <dbReference type="Proteomes" id="UP000221101"/>
    </source>
</evidence>
<proteinExistence type="predicted"/>
<comment type="caution">
    <text evidence="2">The sequence shown here is derived from an EMBL/GenBank/DDBJ whole genome shotgun (WGS) entry which is preliminary data.</text>
</comment>
<dbReference type="AlphaFoldDB" id="A0A2D0LHI7"/>
<dbReference type="Pfam" id="PF25670">
    <property type="entry name" value="Phage_tail_C_2"/>
    <property type="match status" value="1"/>
</dbReference>
<evidence type="ECO:0000313" key="2">
    <source>
        <dbReference type="EMBL" id="PHM75122.1"/>
    </source>
</evidence>
<name>A0A2D0LHI7_9GAMM</name>
<gene>
    <name evidence="2" type="ORF">Xkoz_00133</name>
</gene>
<dbReference type="Proteomes" id="UP000221101">
    <property type="component" value="Unassembled WGS sequence"/>
</dbReference>
<evidence type="ECO:0000259" key="1">
    <source>
        <dbReference type="Pfam" id="PF25670"/>
    </source>
</evidence>
<dbReference type="OrthoDB" id="6683604at2"/>
<dbReference type="RefSeq" id="WP_099140279.1">
    <property type="nucleotide sequence ID" value="NZ_CAWNOR010000001.1"/>
</dbReference>
<dbReference type="InterPro" id="IPR058008">
    <property type="entry name" value="Gp26_C"/>
</dbReference>
<accession>A0A2D0LHI7</accession>
<keyword evidence="3" id="KW-1185">Reference proteome</keyword>